<dbReference type="GO" id="GO:0003676">
    <property type="term" value="F:nucleic acid binding"/>
    <property type="evidence" value="ECO:0007669"/>
    <property type="project" value="InterPro"/>
</dbReference>
<name>A0A6J8D7G7_MYTCO</name>
<evidence type="ECO:0000313" key="2">
    <source>
        <dbReference type="EMBL" id="CAC5403829.1"/>
    </source>
</evidence>
<accession>A0A6J8D7G7</accession>
<dbReference type="PROSITE" id="PS50994">
    <property type="entry name" value="INTEGRASE"/>
    <property type="match status" value="1"/>
</dbReference>
<dbReference type="GO" id="GO:0015074">
    <property type="term" value="P:DNA integration"/>
    <property type="evidence" value="ECO:0007669"/>
    <property type="project" value="InterPro"/>
</dbReference>
<dbReference type="InterPro" id="IPR050951">
    <property type="entry name" value="Retrovirus_Pol_polyprotein"/>
</dbReference>
<dbReference type="InterPro" id="IPR036397">
    <property type="entry name" value="RNaseH_sf"/>
</dbReference>
<organism evidence="2 3">
    <name type="scientific">Mytilus coruscus</name>
    <name type="common">Sea mussel</name>
    <dbReference type="NCBI Taxonomy" id="42192"/>
    <lineage>
        <taxon>Eukaryota</taxon>
        <taxon>Metazoa</taxon>
        <taxon>Spiralia</taxon>
        <taxon>Lophotrochozoa</taxon>
        <taxon>Mollusca</taxon>
        <taxon>Bivalvia</taxon>
        <taxon>Autobranchia</taxon>
        <taxon>Pteriomorphia</taxon>
        <taxon>Mytilida</taxon>
        <taxon>Mytiloidea</taxon>
        <taxon>Mytilidae</taxon>
        <taxon>Mytilinae</taxon>
        <taxon>Mytilus</taxon>
    </lineage>
</organism>
<dbReference type="OrthoDB" id="7764370at2759"/>
<dbReference type="Gene3D" id="3.30.420.10">
    <property type="entry name" value="Ribonuclease H-like superfamily/Ribonuclease H"/>
    <property type="match status" value="1"/>
</dbReference>
<dbReference type="SUPFAM" id="SSF53098">
    <property type="entry name" value="Ribonuclease H-like"/>
    <property type="match status" value="1"/>
</dbReference>
<keyword evidence="3" id="KW-1185">Reference proteome</keyword>
<sequence length="172" mass="19491">MNTSYNAYPVVEVIKSDSSSSCILFWNKVISIFGIPNVIKTEYGPPFNSRAFKQETEHTGFEHRRVTLLGRLAIAKAESFNKPLTKTFKTAHVGGKSWKQELFQFIRQYGPTPHTNTGYPPFQLLLNCELATNLQTVTKGDKLVTGNFFQIQKCGLKLKNKLRTYATNTTNH</sequence>
<reference evidence="2 3" key="1">
    <citation type="submission" date="2020-06" db="EMBL/GenBank/DDBJ databases">
        <authorList>
            <person name="Li R."/>
            <person name="Bekaert M."/>
        </authorList>
    </citation>
    <scope>NUCLEOTIDE SEQUENCE [LARGE SCALE GENOMIC DNA]</scope>
    <source>
        <strain evidence="3">wild</strain>
    </source>
</reference>
<dbReference type="Proteomes" id="UP000507470">
    <property type="component" value="Unassembled WGS sequence"/>
</dbReference>
<dbReference type="EMBL" id="CACVKT020006858">
    <property type="protein sequence ID" value="CAC5403829.1"/>
    <property type="molecule type" value="Genomic_DNA"/>
</dbReference>
<feature type="domain" description="Integrase catalytic" evidence="1">
    <location>
        <begin position="1"/>
        <end position="129"/>
    </location>
</feature>
<evidence type="ECO:0000259" key="1">
    <source>
        <dbReference type="PROSITE" id="PS50994"/>
    </source>
</evidence>
<evidence type="ECO:0000313" key="3">
    <source>
        <dbReference type="Proteomes" id="UP000507470"/>
    </source>
</evidence>
<dbReference type="InterPro" id="IPR001584">
    <property type="entry name" value="Integrase_cat-core"/>
</dbReference>
<gene>
    <name evidence="2" type="ORF">MCOR_37692</name>
</gene>
<dbReference type="PANTHER" id="PTHR37984">
    <property type="entry name" value="PROTEIN CBG26694"/>
    <property type="match status" value="1"/>
</dbReference>
<dbReference type="PANTHER" id="PTHR37984:SF5">
    <property type="entry name" value="PROTEIN NYNRIN-LIKE"/>
    <property type="match status" value="1"/>
</dbReference>
<proteinExistence type="predicted"/>
<dbReference type="AlphaFoldDB" id="A0A6J8D7G7"/>
<dbReference type="InterPro" id="IPR012337">
    <property type="entry name" value="RNaseH-like_sf"/>
</dbReference>
<protein>
    <recommendedName>
        <fullName evidence="1">Integrase catalytic domain-containing protein</fullName>
    </recommendedName>
</protein>